<evidence type="ECO:0000256" key="5">
    <source>
        <dbReference type="ARBA" id="ARBA00023136"/>
    </source>
</evidence>
<accession>A0A2K9E1C6</accession>
<dbReference type="KEGG" id="hsc:HVS_08395"/>
<dbReference type="InterPro" id="IPR050833">
    <property type="entry name" value="Poly_Biosynth_Transport"/>
</dbReference>
<evidence type="ECO:0000256" key="1">
    <source>
        <dbReference type="ARBA" id="ARBA00004651"/>
    </source>
</evidence>
<dbReference type="EMBL" id="CP025197">
    <property type="protein sequence ID" value="AUG57587.1"/>
    <property type="molecule type" value="Genomic_DNA"/>
</dbReference>
<evidence type="ECO:0000256" key="4">
    <source>
        <dbReference type="ARBA" id="ARBA00022989"/>
    </source>
</evidence>
<sequence>MKKQSIAKGFMLLTAASMFVKVLSVLYIPFLRGILGDEGYGVYGAAYQAYTFIYVIANSGIPVAISKSISELTYMGNYKDALRTFKIARSYLIVIGAVLATGMFVLAGPISKVLHFEKSYLAILALSPTIFITAVASAYRGYFQGRGNMTYTAISQVLEQITNVAFTLIFALLLMKYGVEAACAGGTVGTSLGALTAMIFMTAMFYKNRNSIIPKDKVRKDVKRYTYKELAKRIIHYSVPITISVGATYAGNLVDMANTKIRLMAGGYAEEAATILYGFLTKYQQLMNVPVSIVAALAAAVLPSLSGSMAVNDKEEFEKKLRYALRLCIFVVVPSAVGFSILSGPIYSFLKFGGGYELMKYGAVVLVFMSLVQIQTTILQSAGLLYTATRNVIIGIIAKIVTNYFLISIPRINIYGAIIGSIVGFCVPLMLNTITIQKHLKVKIYLFKNTIKPLFSSITMGLMVFVLYKLSYLFFNLFIGEFFSNVIAVIISVTAGVAVYGLSMILFKGISKDDLIEMPDKFKNLIPAKIYARITN</sequence>
<dbReference type="Pfam" id="PF01943">
    <property type="entry name" value="Polysacc_synt"/>
    <property type="match status" value="1"/>
</dbReference>
<feature type="transmembrane region" description="Helical" evidence="6">
    <location>
        <begin position="391"/>
        <end position="409"/>
    </location>
</feature>
<dbReference type="InterPro" id="IPR002797">
    <property type="entry name" value="Polysacc_synth"/>
</dbReference>
<dbReference type="PANTHER" id="PTHR30250">
    <property type="entry name" value="PST FAMILY PREDICTED COLANIC ACID TRANSPORTER"/>
    <property type="match status" value="1"/>
</dbReference>
<dbReference type="Proteomes" id="UP000233534">
    <property type="component" value="Chromosome"/>
</dbReference>
<evidence type="ECO:0000313" key="7">
    <source>
        <dbReference type="EMBL" id="AUG57587.1"/>
    </source>
</evidence>
<feature type="transmembrane region" description="Helical" evidence="6">
    <location>
        <begin position="234"/>
        <end position="254"/>
    </location>
</feature>
<dbReference type="GO" id="GO:0005886">
    <property type="term" value="C:plasma membrane"/>
    <property type="evidence" value="ECO:0007669"/>
    <property type="project" value="UniProtKB-SubCell"/>
</dbReference>
<keyword evidence="8" id="KW-1185">Reference proteome</keyword>
<feature type="transmembrane region" description="Helical" evidence="6">
    <location>
        <begin position="87"/>
        <end position="107"/>
    </location>
</feature>
<evidence type="ECO:0000256" key="3">
    <source>
        <dbReference type="ARBA" id="ARBA00022692"/>
    </source>
</evidence>
<dbReference type="RefSeq" id="WP_101301112.1">
    <property type="nucleotide sequence ID" value="NZ_CP025197.1"/>
</dbReference>
<dbReference type="InterPro" id="IPR024923">
    <property type="entry name" value="PG_synth_SpoVB"/>
</dbReference>
<keyword evidence="3 6" id="KW-0812">Transmembrane</keyword>
<feature type="transmembrane region" description="Helical" evidence="6">
    <location>
        <begin position="323"/>
        <end position="346"/>
    </location>
</feature>
<feature type="transmembrane region" description="Helical" evidence="6">
    <location>
        <begin position="119"/>
        <end position="139"/>
    </location>
</feature>
<feature type="transmembrane region" description="Helical" evidence="6">
    <location>
        <begin position="454"/>
        <end position="475"/>
    </location>
</feature>
<dbReference type="PANTHER" id="PTHR30250:SF21">
    <property type="entry name" value="LIPID II FLIPPASE MURJ"/>
    <property type="match status" value="1"/>
</dbReference>
<keyword evidence="2" id="KW-1003">Cell membrane</keyword>
<comment type="subcellular location">
    <subcellularLocation>
        <location evidence="1">Cell membrane</location>
        <topology evidence="1">Multi-pass membrane protein</topology>
    </subcellularLocation>
</comment>
<dbReference type="PIRSF" id="PIRSF038958">
    <property type="entry name" value="PG_synth_SpoVB"/>
    <property type="match status" value="1"/>
</dbReference>
<feature type="transmembrane region" description="Helical" evidence="6">
    <location>
        <begin position="415"/>
        <end position="434"/>
    </location>
</feature>
<feature type="transmembrane region" description="Helical" evidence="6">
    <location>
        <begin position="12"/>
        <end position="35"/>
    </location>
</feature>
<proteinExistence type="predicted"/>
<evidence type="ECO:0000256" key="6">
    <source>
        <dbReference type="SAM" id="Phobius"/>
    </source>
</evidence>
<feature type="transmembrane region" description="Helical" evidence="6">
    <location>
        <begin position="185"/>
        <end position="206"/>
    </location>
</feature>
<organism evidence="7 8">
    <name type="scientific">Acetivibrio saccincola</name>
    <dbReference type="NCBI Taxonomy" id="1677857"/>
    <lineage>
        <taxon>Bacteria</taxon>
        <taxon>Bacillati</taxon>
        <taxon>Bacillota</taxon>
        <taxon>Clostridia</taxon>
        <taxon>Eubacteriales</taxon>
        <taxon>Oscillospiraceae</taxon>
        <taxon>Acetivibrio</taxon>
    </lineage>
</organism>
<feature type="transmembrane region" description="Helical" evidence="6">
    <location>
        <begin position="358"/>
        <end position="379"/>
    </location>
</feature>
<feature type="transmembrane region" description="Helical" evidence="6">
    <location>
        <begin position="487"/>
        <end position="507"/>
    </location>
</feature>
<feature type="transmembrane region" description="Helical" evidence="6">
    <location>
        <begin position="160"/>
        <end position="179"/>
    </location>
</feature>
<name>A0A2K9E1C6_9FIRM</name>
<keyword evidence="4 6" id="KW-1133">Transmembrane helix</keyword>
<gene>
    <name evidence="7" type="primary">spoVB1</name>
    <name evidence="7" type="ORF">HVS_08395</name>
</gene>
<dbReference type="AlphaFoldDB" id="A0A2K9E1C6"/>
<keyword evidence="5 6" id="KW-0472">Membrane</keyword>
<feature type="transmembrane region" description="Helical" evidence="6">
    <location>
        <begin position="47"/>
        <end position="66"/>
    </location>
</feature>
<evidence type="ECO:0000256" key="2">
    <source>
        <dbReference type="ARBA" id="ARBA00022475"/>
    </source>
</evidence>
<evidence type="ECO:0000313" key="8">
    <source>
        <dbReference type="Proteomes" id="UP000233534"/>
    </source>
</evidence>
<reference evidence="7 8" key="1">
    <citation type="submission" date="2017-12" db="EMBL/GenBank/DDBJ databases">
        <title>Complete genome sequence of Herbivorax saccincola GGR1, a novel Cellulosome-producing hydrolytic bacterium in a thermophilic biogas plant, established by Illumina and Nanopore MinION sequencing.</title>
        <authorList>
            <person name="Pechtl A."/>
            <person name="Ruckert C."/>
            <person name="Koeck D.E."/>
            <person name="Maus I."/>
            <person name="Winkler A."/>
            <person name="Kalinowski J."/>
            <person name="Puhler A."/>
            <person name="Schwarz W.W."/>
            <person name="Zverlov V.V."/>
            <person name="Schluter A."/>
            <person name="Liebl W."/>
        </authorList>
    </citation>
    <scope>NUCLEOTIDE SEQUENCE [LARGE SCALE GENOMIC DNA]</scope>
    <source>
        <strain evidence="8">SR1</strain>
    </source>
</reference>
<protein>
    <submittedName>
        <fullName evidence="7">Stage V sporulation protein B</fullName>
    </submittedName>
</protein>
<feature type="transmembrane region" description="Helical" evidence="6">
    <location>
        <begin position="289"/>
        <end position="311"/>
    </location>
</feature>
<dbReference type="CDD" id="cd13124">
    <property type="entry name" value="MATE_SpoVB_like"/>
    <property type="match status" value="1"/>
</dbReference>